<sequence>MARIDRRRRTRLDPDARRSAIVEAARLLFAHDSYEKVAVTAVADQAGTSEALVYHYFDSKADLYVEVIGASMARLGREQDAATDALPASADARDRIRVRIEVLLDHLSGERDDPPEPFLLPGNDPSPAVVARRRMREEAASGLRSLLHLPEETAGRDDYALLGFLGFLDAACLAWVARGCPDQDRRALVETASDALFGALRRRGT</sequence>
<dbReference type="EMBL" id="JAAMOZ010000002">
    <property type="protein sequence ID" value="NIH58135.1"/>
    <property type="molecule type" value="Genomic_DNA"/>
</dbReference>
<keyword evidence="1" id="KW-0805">Transcription regulation</keyword>
<dbReference type="PANTHER" id="PTHR30055">
    <property type="entry name" value="HTH-TYPE TRANSCRIPTIONAL REGULATOR RUTR"/>
    <property type="match status" value="1"/>
</dbReference>
<organism evidence="6 7">
    <name type="scientific">Brooklawnia cerclae</name>
    <dbReference type="NCBI Taxonomy" id="349934"/>
    <lineage>
        <taxon>Bacteria</taxon>
        <taxon>Bacillati</taxon>
        <taxon>Actinomycetota</taxon>
        <taxon>Actinomycetes</taxon>
        <taxon>Propionibacteriales</taxon>
        <taxon>Propionibacteriaceae</taxon>
        <taxon>Brooklawnia</taxon>
    </lineage>
</organism>
<reference evidence="6 7" key="1">
    <citation type="submission" date="2020-02" db="EMBL/GenBank/DDBJ databases">
        <title>Sequencing the genomes of 1000 actinobacteria strains.</title>
        <authorList>
            <person name="Klenk H.-P."/>
        </authorList>
    </citation>
    <scope>NUCLEOTIDE SEQUENCE [LARGE SCALE GENOMIC DNA]</scope>
    <source>
        <strain evidence="6 7">DSM 19609</strain>
    </source>
</reference>
<name>A0ABX0SJH7_9ACTN</name>
<dbReference type="RefSeq" id="WP_167169902.1">
    <property type="nucleotide sequence ID" value="NZ_BAAAOO010000006.1"/>
</dbReference>
<dbReference type="PROSITE" id="PS50977">
    <property type="entry name" value="HTH_TETR_2"/>
    <property type="match status" value="1"/>
</dbReference>
<gene>
    <name evidence="6" type="ORF">FB473_002827</name>
</gene>
<evidence type="ECO:0000256" key="1">
    <source>
        <dbReference type="ARBA" id="ARBA00023015"/>
    </source>
</evidence>
<keyword evidence="7" id="KW-1185">Reference proteome</keyword>
<dbReference type="SUPFAM" id="SSF46689">
    <property type="entry name" value="Homeodomain-like"/>
    <property type="match status" value="1"/>
</dbReference>
<keyword evidence="2 4" id="KW-0238">DNA-binding</keyword>
<feature type="DNA-binding region" description="H-T-H motif" evidence="4">
    <location>
        <begin position="38"/>
        <end position="57"/>
    </location>
</feature>
<evidence type="ECO:0000259" key="5">
    <source>
        <dbReference type="PROSITE" id="PS50977"/>
    </source>
</evidence>
<accession>A0ABX0SJH7</accession>
<dbReference type="InterPro" id="IPR001647">
    <property type="entry name" value="HTH_TetR"/>
</dbReference>
<protein>
    <submittedName>
        <fullName evidence="6">AcrR family transcriptional regulator</fullName>
    </submittedName>
</protein>
<proteinExistence type="predicted"/>
<comment type="caution">
    <text evidence="6">The sequence shown here is derived from an EMBL/GenBank/DDBJ whole genome shotgun (WGS) entry which is preliminary data.</text>
</comment>
<dbReference type="Proteomes" id="UP000749311">
    <property type="component" value="Unassembled WGS sequence"/>
</dbReference>
<evidence type="ECO:0000256" key="2">
    <source>
        <dbReference type="ARBA" id="ARBA00023125"/>
    </source>
</evidence>
<dbReference type="PRINTS" id="PR00455">
    <property type="entry name" value="HTHTETR"/>
</dbReference>
<evidence type="ECO:0000256" key="3">
    <source>
        <dbReference type="ARBA" id="ARBA00023163"/>
    </source>
</evidence>
<evidence type="ECO:0000313" key="7">
    <source>
        <dbReference type="Proteomes" id="UP000749311"/>
    </source>
</evidence>
<evidence type="ECO:0000313" key="6">
    <source>
        <dbReference type="EMBL" id="NIH58135.1"/>
    </source>
</evidence>
<dbReference type="Pfam" id="PF00440">
    <property type="entry name" value="TetR_N"/>
    <property type="match status" value="1"/>
</dbReference>
<dbReference type="InterPro" id="IPR009057">
    <property type="entry name" value="Homeodomain-like_sf"/>
</dbReference>
<keyword evidence="3" id="KW-0804">Transcription</keyword>
<dbReference type="InterPro" id="IPR050109">
    <property type="entry name" value="HTH-type_TetR-like_transc_reg"/>
</dbReference>
<feature type="domain" description="HTH tetR-type" evidence="5">
    <location>
        <begin position="15"/>
        <end position="75"/>
    </location>
</feature>
<dbReference type="Gene3D" id="1.10.357.10">
    <property type="entry name" value="Tetracycline Repressor, domain 2"/>
    <property type="match status" value="1"/>
</dbReference>
<evidence type="ECO:0000256" key="4">
    <source>
        <dbReference type="PROSITE-ProRule" id="PRU00335"/>
    </source>
</evidence>
<dbReference type="PANTHER" id="PTHR30055:SF234">
    <property type="entry name" value="HTH-TYPE TRANSCRIPTIONAL REGULATOR BETI"/>
    <property type="match status" value="1"/>
</dbReference>